<dbReference type="Gene3D" id="1.10.287.130">
    <property type="match status" value="1"/>
</dbReference>
<keyword evidence="10" id="KW-0902">Two-component regulatory system</keyword>
<dbReference type="CDD" id="cd00075">
    <property type="entry name" value="HATPase"/>
    <property type="match status" value="1"/>
</dbReference>
<dbReference type="EC" id="2.7.13.3" evidence="4"/>
<keyword evidence="9 13" id="KW-1133">Transmembrane helix</keyword>
<dbReference type="InterPro" id="IPR003660">
    <property type="entry name" value="HAMP_dom"/>
</dbReference>
<dbReference type="CDD" id="cd00082">
    <property type="entry name" value="HisKA"/>
    <property type="match status" value="1"/>
</dbReference>
<dbReference type="InterPro" id="IPR004358">
    <property type="entry name" value="Sig_transdc_His_kin-like_C"/>
</dbReference>
<evidence type="ECO:0000256" key="2">
    <source>
        <dbReference type="ARBA" id="ARBA00001968"/>
    </source>
</evidence>
<evidence type="ECO:0000256" key="10">
    <source>
        <dbReference type="ARBA" id="ARBA00023012"/>
    </source>
</evidence>
<dbReference type="SMART" id="SM00387">
    <property type="entry name" value="HATPase_c"/>
    <property type="match status" value="1"/>
</dbReference>
<dbReference type="Gene3D" id="3.30.565.10">
    <property type="entry name" value="Histidine kinase-like ATPase, C-terminal domain"/>
    <property type="match status" value="1"/>
</dbReference>
<evidence type="ECO:0000256" key="12">
    <source>
        <dbReference type="SAM" id="MobiDB-lite"/>
    </source>
</evidence>
<evidence type="ECO:0000313" key="16">
    <source>
        <dbReference type="EMBL" id="SCG50096.1"/>
    </source>
</evidence>
<feature type="domain" description="HAMP" evidence="15">
    <location>
        <begin position="208"/>
        <end position="270"/>
    </location>
</feature>
<comment type="subcellular location">
    <subcellularLocation>
        <location evidence="3">Cell membrane</location>
    </subcellularLocation>
</comment>
<dbReference type="FunFam" id="1.10.287.130:FF:000001">
    <property type="entry name" value="Two-component sensor histidine kinase"/>
    <property type="match status" value="1"/>
</dbReference>
<dbReference type="InterPro" id="IPR050428">
    <property type="entry name" value="TCS_sensor_his_kinase"/>
</dbReference>
<proteinExistence type="predicted"/>
<evidence type="ECO:0000256" key="6">
    <source>
        <dbReference type="ARBA" id="ARBA00022679"/>
    </source>
</evidence>
<protein>
    <recommendedName>
        <fullName evidence="4">histidine kinase</fullName>
        <ecNumber evidence="4">2.7.13.3</ecNumber>
    </recommendedName>
</protein>
<evidence type="ECO:0000256" key="7">
    <source>
        <dbReference type="ARBA" id="ARBA00022692"/>
    </source>
</evidence>
<evidence type="ECO:0000256" key="5">
    <source>
        <dbReference type="ARBA" id="ARBA00022553"/>
    </source>
</evidence>
<feature type="domain" description="Histidine kinase" evidence="14">
    <location>
        <begin position="285"/>
        <end position="499"/>
    </location>
</feature>
<evidence type="ECO:0000256" key="3">
    <source>
        <dbReference type="ARBA" id="ARBA00004236"/>
    </source>
</evidence>
<dbReference type="PROSITE" id="PS50885">
    <property type="entry name" value="HAMP"/>
    <property type="match status" value="1"/>
</dbReference>
<evidence type="ECO:0000256" key="9">
    <source>
        <dbReference type="ARBA" id="ARBA00022989"/>
    </source>
</evidence>
<dbReference type="PANTHER" id="PTHR45436:SF5">
    <property type="entry name" value="SENSOR HISTIDINE KINASE TRCS"/>
    <property type="match status" value="1"/>
</dbReference>
<evidence type="ECO:0000259" key="15">
    <source>
        <dbReference type="PROSITE" id="PS50885"/>
    </source>
</evidence>
<dbReference type="PROSITE" id="PS50109">
    <property type="entry name" value="HIS_KIN"/>
    <property type="match status" value="1"/>
</dbReference>
<keyword evidence="11 13" id="KW-0472">Membrane</keyword>
<organism evidence="16 17">
    <name type="scientific">Micromonospora halophytica</name>
    <dbReference type="NCBI Taxonomy" id="47864"/>
    <lineage>
        <taxon>Bacteria</taxon>
        <taxon>Bacillati</taxon>
        <taxon>Actinomycetota</taxon>
        <taxon>Actinomycetes</taxon>
        <taxon>Micromonosporales</taxon>
        <taxon>Micromonosporaceae</taxon>
        <taxon>Micromonospora</taxon>
    </lineage>
</organism>
<feature type="transmembrane region" description="Helical" evidence="13">
    <location>
        <begin position="181"/>
        <end position="207"/>
    </location>
</feature>
<dbReference type="Pfam" id="PF00672">
    <property type="entry name" value="HAMP"/>
    <property type="match status" value="1"/>
</dbReference>
<evidence type="ECO:0000313" key="17">
    <source>
        <dbReference type="Proteomes" id="UP000199408"/>
    </source>
</evidence>
<evidence type="ECO:0000256" key="11">
    <source>
        <dbReference type="ARBA" id="ARBA00023136"/>
    </source>
</evidence>
<dbReference type="Pfam" id="PF00512">
    <property type="entry name" value="HisKA"/>
    <property type="match status" value="1"/>
</dbReference>
<dbReference type="STRING" id="47864.GA0070560_106123"/>
<comment type="cofactor">
    <cofactor evidence="2">
        <name>a divalent metal cation</name>
        <dbReference type="ChEBI" id="CHEBI:60240"/>
    </cofactor>
</comment>
<dbReference type="SMART" id="SM00304">
    <property type="entry name" value="HAMP"/>
    <property type="match status" value="1"/>
</dbReference>
<dbReference type="InterPro" id="IPR003661">
    <property type="entry name" value="HisK_dim/P_dom"/>
</dbReference>
<dbReference type="Pfam" id="PF02518">
    <property type="entry name" value="HATPase_c"/>
    <property type="match status" value="1"/>
</dbReference>
<keyword evidence="17" id="KW-1185">Reference proteome</keyword>
<dbReference type="GO" id="GO:0005886">
    <property type="term" value="C:plasma membrane"/>
    <property type="evidence" value="ECO:0007669"/>
    <property type="project" value="UniProtKB-SubCell"/>
</dbReference>
<dbReference type="FunFam" id="3.30.565.10:FF:000006">
    <property type="entry name" value="Sensor histidine kinase WalK"/>
    <property type="match status" value="1"/>
</dbReference>
<dbReference type="InterPro" id="IPR036097">
    <property type="entry name" value="HisK_dim/P_sf"/>
</dbReference>
<reference evidence="17" key="1">
    <citation type="submission" date="2016-06" db="EMBL/GenBank/DDBJ databases">
        <authorList>
            <person name="Varghese N."/>
        </authorList>
    </citation>
    <scope>NUCLEOTIDE SEQUENCE [LARGE SCALE GENOMIC DNA]</scope>
    <source>
        <strain evidence="17">DSM 43171</strain>
    </source>
</reference>
<keyword evidence="6" id="KW-0808">Transferase</keyword>
<sequence length="503" mass="53282">MSSSPRSDQGGRPHRWLAGWSLRRRLVLAVVVLLALVGVSIGGLTTLALRHFLIAQVDHQLTLGDRRHGDDFPPWFRQGGDLPWRSGAEPPAPEPPRGFPPGSIAARTFDGVITARTRVETGGVEQVPTADVAPLAAMPTDGHPHTVDLGDRGDYRAVARTTQDGNVLAVAIPLSGVSDTVMWMVVAQVGVVTAGLLVAGSIGALIVRATLRPLDRVAATAARVAELPLDRGEVALSVRVPAADTDTRTEVGQVGAALNRMLGHVAGALAARQASETRVRQFVADASHELRTPLAAIRGYAEVARRGRDRVPPDVAHALLRVESASTRMTGLVDDLLLLARLDSGRPLAVEPVDLTALIVDAVSDAHVAGPEHRWQLDLPDEALEVPGDGVRLHQVVANLLANARVHTPAGTTVITRLARVDDGVEITVDDDGPGIPPQLQGEVFERFARGDSSRSREHGSTGLGLAIVAAVVEAHHGSVQLRSRPGRTVFTVRLPGSRHPLP</sequence>
<dbReference type="InterPro" id="IPR005467">
    <property type="entry name" value="His_kinase_dom"/>
</dbReference>
<keyword evidence="5" id="KW-0597">Phosphoprotein</keyword>
<evidence type="ECO:0000256" key="8">
    <source>
        <dbReference type="ARBA" id="ARBA00022777"/>
    </source>
</evidence>
<dbReference type="AlphaFoldDB" id="A0A1C5HVQ4"/>
<dbReference type="SMART" id="SM00388">
    <property type="entry name" value="HisKA"/>
    <property type="match status" value="1"/>
</dbReference>
<dbReference type="SUPFAM" id="SSF55874">
    <property type="entry name" value="ATPase domain of HSP90 chaperone/DNA topoisomerase II/histidine kinase"/>
    <property type="match status" value="1"/>
</dbReference>
<evidence type="ECO:0000256" key="13">
    <source>
        <dbReference type="SAM" id="Phobius"/>
    </source>
</evidence>
<dbReference type="OrthoDB" id="5242752at2"/>
<evidence type="ECO:0000256" key="4">
    <source>
        <dbReference type="ARBA" id="ARBA00012438"/>
    </source>
</evidence>
<comment type="catalytic activity">
    <reaction evidence="1">
        <text>ATP + protein L-histidine = ADP + protein N-phospho-L-histidine.</text>
        <dbReference type="EC" id="2.7.13.3"/>
    </reaction>
</comment>
<evidence type="ECO:0000256" key="1">
    <source>
        <dbReference type="ARBA" id="ARBA00000085"/>
    </source>
</evidence>
<feature type="region of interest" description="Disordered" evidence="12">
    <location>
        <begin position="80"/>
        <end position="101"/>
    </location>
</feature>
<dbReference type="PANTHER" id="PTHR45436">
    <property type="entry name" value="SENSOR HISTIDINE KINASE YKOH"/>
    <property type="match status" value="1"/>
</dbReference>
<dbReference type="RefSeq" id="WP_091294677.1">
    <property type="nucleotide sequence ID" value="NZ_FMDN01000006.1"/>
</dbReference>
<keyword evidence="7 13" id="KW-0812">Transmembrane</keyword>
<name>A0A1C5HVQ4_9ACTN</name>
<evidence type="ECO:0000259" key="14">
    <source>
        <dbReference type="PROSITE" id="PS50109"/>
    </source>
</evidence>
<dbReference type="Proteomes" id="UP000199408">
    <property type="component" value="Unassembled WGS sequence"/>
</dbReference>
<dbReference type="GO" id="GO:0000155">
    <property type="term" value="F:phosphorelay sensor kinase activity"/>
    <property type="evidence" value="ECO:0007669"/>
    <property type="project" value="InterPro"/>
</dbReference>
<dbReference type="GO" id="GO:0005509">
    <property type="term" value="F:calcium ion binding"/>
    <property type="evidence" value="ECO:0007669"/>
    <property type="project" value="UniProtKB-ARBA"/>
</dbReference>
<gene>
    <name evidence="16" type="ORF">GA0070560_106123</name>
</gene>
<dbReference type="SUPFAM" id="SSF47384">
    <property type="entry name" value="Homodimeric domain of signal transducing histidine kinase"/>
    <property type="match status" value="1"/>
</dbReference>
<dbReference type="Gene3D" id="6.10.340.10">
    <property type="match status" value="1"/>
</dbReference>
<feature type="compositionally biased region" description="Pro residues" evidence="12">
    <location>
        <begin position="90"/>
        <end position="99"/>
    </location>
</feature>
<dbReference type="InterPro" id="IPR036890">
    <property type="entry name" value="HATPase_C_sf"/>
</dbReference>
<keyword evidence="8 16" id="KW-0418">Kinase</keyword>
<dbReference type="EMBL" id="FMDN01000006">
    <property type="protein sequence ID" value="SCG50096.1"/>
    <property type="molecule type" value="Genomic_DNA"/>
</dbReference>
<dbReference type="InterPro" id="IPR003594">
    <property type="entry name" value="HATPase_dom"/>
</dbReference>
<dbReference type="PRINTS" id="PR00344">
    <property type="entry name" value="BCTRLSENSOR"/>
</dbReference>
<accession>A0A1C5HVQ4</accession>